<dbReference type="InterPro" id="IPR000182">
    <property type="entry name" value="GNAT_dom"/>
</dbReference>
<protein>
    <recommendedName>
        <fullName evidence="2">histone acetyltransferase</fullName>
        <ecNumber evidence="2">2.3.1.48</ecNumber>
    </recommendedName>
</protein>
<dbReference type="Gene3D" id="3.40.630.30">
    <property type="match status" value="1"/>
</dbReference>
<dbReference type="CDD" id="cd04301">
    <property type="entry name" value="NAT_SF"/>
    <property type="match status" value="1"/>
</dbReference>
<dbReference type="InterPro" id="IPR037113">
    <property type="entry name" value="Hat1_N_sf"/>
</dbReference>
<dbReference type="SUPFAM" id="SSF55729">
    <property type="entry name" value="Acyl-CoA N-acyltransferases (Nat)"/>
    <property type="match status" value="1"/>
</dbReference>
<comment type="similarity">
    <text evidence="1">Belongs to the HAT1 family.</text>
</comment>
<dbReference type="InterPro" id="IPR016181">
    <property type="entry name" value="Acyl_CoA_acyltransferase"/>
</dbReference>
<dbReference type="EnsemblPlants" id="AUR62008827-RA">
    <property type="protein sequence ID" value="AUR62008827-RA:cds"/>
    <property type="gene ID" value="AUR62008827"/>
</dbReference>
<proteinExistence type="inferred from homology"/>
<dbReference type="PANTHER" id="PTHR12046">
    <property type="entry name" value="HISTONE ACETYLTRANSFERASE TYPE B CATALYTIC SUBUNIT"/>
    <property type="match status" value="1"/>
</dbReference>
<dbReference type="InterPro" id="IPR017380">
    <property type="entry name" value="Hist_AcTrfase_B-typ_cat-su"/>
</dbReference>
<feature type="domain" description="N-acetyltransferase" evidence="6">
    <location>
        <begin position="209"/>
        <end position="278"/>
    </location>
</feature>
<dbReference type="Proteomes" id="UP000596660">
    <property type="component" value="Unplaced"/>
</dbReference>
<feature type="domain" description="Histone acetyl transferase HAT1 N-terminal" evidence="7">
    <location>
        <begin position="27"/>
        <end position="180"/>
    </location>
</feature>
<evidence type="ECO:0000259" key="6">
    <source>
        <dbReference type="Pfam" id="PF00583"/>
    </source>
</evidence>
<dbReference type="GO" id="GO:0000781">
    <property type="term" value="C:chromosome, telomeric region"/>
    <property type="evidence" value="ECO:0007669"/>
    <property type="project" value="GOC"/>
</dbReference>
<keyword evidence="4" id="KW-0012">Acyltransferase</keyword>
<sequence length="449" mass="50593">MGQKHQQSTDSTSDSKKKRRVAIAPIVGSKDEAEAGTGYQIDPLDLNHFFDDDGKIYGYQGLKITIWVSSVSFHVYTDITFESSSDRGKGITDLKAALQDMFAENIVEKKDDFFQTFTTEKHYISSVVTKGELLVQNAADGNGHSHADTTDTQVIRFVMGDMSAGLLYSRLVPLVLLLVDGSNPIDVTDSCWEMYVIVQKIADPEGDQSRLLGFAAAYRFYHYPDTLRLRLSQILVLPPYQQKGYGRRLLEILNNAAMSESVYDLTVEEPVDSLQRIRYYIDVPRLLTCSAVQSAVDTAATHLKEANLSKRTQSSQLFPPLTAVNEVRKSLKINKKQFLKCWEILLYIALNPVDKYMENYRIFITDQVKASVIGKDTGTKGKQVIDTPNDFGEDAFVMYKPQDCEDGHVDVDVLDEDQKKQQEQQLLQIVDERVKEIQLVAQKVSTTQA</sequence>
<evidence type="ECO:0000256" key="4">
    <source>
        <dbReference type="ARBA" id="ARBA00023315"/>
    </source>
</evidence>
<dbReference type="Pfam" id="PF00583">
    <property type="entry name" value="Acetyltransf_1"/>
    <property type="match status" value="1"/>
</dbReference>
<dbReference type="OMA" id="HNANECI"/>
<evidence type="ECO:0000256" key="2">
    <source>
        <dbReference type="ARBA" id="ARBA00013184"/>
    </source>
</evidence>
<dbReference type="InterPro" id="IPR019467">
    <property type="entry name" value="Hat1_N"/>
</dbReference>
<keyword evidence="3" id="KW-0808">Transferase</keyword>
<dbReference type="FunFam" id="3.40.630.30:FF:000077">
    <property type="entry name" value="Histone acetyltransferase type B catalytic subunit"/>
    <property type="match status" value="1"/>
</dbReference>
<reference evidence="8" key="1">
    <citation type="journal article" date="2017" name="Nature">
        <title>The genome of Chenopodium quinoa.</title>
        <authorList>
            <person name="Jarvis D.E."/>
            <person name="Ho Y.S."/>
            <person name="Lightfoot D.J."/>
            <person name="Schmoeckel S.M."/>
            <person name="Li B."/>
            <person name="Borm T.J.A."/>
            <person name="Ohyanagi H."/>
            <person name="Mineta K."/>
            <person name="Michell C.T."/>
            <person name="Saber N."/>
            <person name="Kharbatia N.M."/>
            <person name="Rupper R.R."/>
            <person name="Sharp A.R."/>
            <person name="Dally N."/>
            <person name="Boughton B.A."/>
            <person name="Woo Y.H."/>
            <person name="Gao G."/>
            <person name="Schijlen E.G.W.M."/>
            <person name="Guo X."/>
            <person name="Momin A.A."/>
            <person name="Negrao S."/>
            <person name="Al-Babili S."/>
            <person name="Gehring C."/>
            <person name="Roessner U."/>
            <person name="Jung C."/>
            <person name="Murphy K."/>
            <person name="Arold S.T."/>
            <person name="Gojobori T."/>
            <person name="van der Linden C.G."/>
            <person name="van Loo E.N."/>
            <person name="Jellen E.N."/>
            <person name="Maughan P.J."/>
            <person name="Tester M."/>
        </authorList>
    </citation>
    <scope>NUCLEOTIDE SEQUENCE [LARGE SCALE GENOMIC DNA]</scope>
    <source>
        <strain evidence="8">cv. PI 614886</strain>
    </source>
</reference>
<evidence type="ECO:0000313" key="9">
    <source>
        <dbReference type="Proteomes" id="UP000596660"/>
    </source>
</evidence>
<organism evidence="8 9">
    <name type="scientific">Chenopodium quinoa</name>
    <name type="common">Quinoa</name>
    <dbReference type="NCBI Taxonomy" id="63459"/>
    <lineage>
        <taxon>Eukaryota</taxon>
        <taxon>Viridiplantae</taxon>
        <taxon>Streptophyta</taxon>
        <taxon>Embryophyta</taxon>
        <taxon>Tracheophyta</taxon>
        <taxon>Spermatophyta</taxon>
        <taxon>Magnoliopsida</taxon>
        <taxon>eudicotyledons</taxon>
        <taxon>Gunneridae</taxon>
        <taxon>Pentapetalae</taxon>
        <taxon>Caryophyllales</taxon>
        <taxon>Chenopodiaceae</taxon>
        <taxon>Chenopodioideae</taxon>
        <taxon>Atripliceae</taxon>
        <taxon>Chenopodium</taxon>
    </lineage>
</organism>
<evidence type="ECO:0000259" key="7">
    <source>
        <dbReference type="Pfam" id="PF10394"/>
    </source>
</evidence>
<dbReference type="GO" id="GO:0005634">
    <property type="term" value="C:nucleus"/>
    <property type="evidence" value="ECO:0007669"/>
    <property type="project" value="InterPro"/>
</dbReference>
<dbReference type="Pfam" id="PF10394">
    <property type="entry name" value="Hat1_N"/>
    <property type="match status" value="1"/>
</dbReference>
<dbReference type="Gramene" id="AUR62008827-RA">
    <property type="protein sequence ID" value="AUR62008827-RA:cds"/>
    <property type="gene ID" value="AUR62008827"/>
</dbReference>
<dbReference type="EC" id="2.3.1.48" evidence="2"/>
<dbReference type="AlphaFoldDB" id="A0A803LAD8"/>
<dbReference type="GO" id="GO:0031509">
    <property type="term" value="P:subtelomeric heterochromatin formation"/>
    <property type="evidence" value="ECO:0007669"/>
    <property type="project" value="InterPro"/>
</dbReference>
<reference evidence="8" key="2">
    <citation type="submission" date="2021-03" db="UniProtKB">
        <authorList>
            <consortium name="EnsemblPlants"/>
        </authorList>
    </citation>
    <scope>IDENTIFICATION</scope>
</reference>
<evidence type="ECO:0000256" key="3">
    <source>
        <dbReference type="ARBA" id="ARBA00022679"/>
    </source>
</evidence>
<dbReference type="GO" id="GO:0004402">
    <property type="term" value="F:histone acetyltransferase activity"/>
    <property type="evidence" value="ECO:0007669"/>
    <property type="project" value="InterPro"/>
</dbReference>
<name>A0A803LAD8_CHEQI</name>
<evidence type="ECO:0000256" key="5">
    <source>
        <dbReference type="ARBA" id="ARBA00048017"/>
    </source>
</evidence>
<evidence type="ECO:0000313" key="8">
    <source>
        <dbReference type="EnsemblPlants" id="AUR62008827-RA:cds"/>
    </source>
</evidence>
<comment type="catalytic activity">
    <reaction evidence="5">
        <text>L-lysyl-[protein] + acetyl-CoA = N(6)-acetyl-L-lysyl-[protein] + CoA + H(+)</text>
        <dbReference type="Rhea" id="RHEA:45948"/>
        <dbReference type="Rhea" id="RHEA-COMP:9752"/>
        <dbReference type="Rhea" id="RHEA-COMP:10731"/>
        <dbReference type="ChEBI" id="CHEBI:15378"/>
        <dbReference type="ChEBI" id="CHEBI:29969"/>
        <dbReference type="ChEBI" id="CHEBI:57287"/>
        <dbReference type="ChEBI" id="CHEBI:57288"/>
        <dbReference type="ChEBI" id="CHEBI:61930"/>
        <dbReference type="EC" id="2.3.1.48"/>
    </reaction>
</comment>
<evidence type="ECO:0000256" key="1">
    <source>
        <dbReference type="ARBA" id="ARBA00010543"/>
    </source>
</evidence>
<accession>A0A803LAD8</accession>
<dbReference type="Gene3D" id="3.90.360.10">
    <property type="entry name" value="Histone acetyl transferase 1 (HAT1), N-terminal domain"/>
    <property type="match status" value="1"/>
</dbReference>
<keyword evidence="9" id="KW-1185">Reference proteome</keyword>